<sequence>MVGLVPGDVAPFGELGQGRGGIAVREADGVGIDHVLPEPFLLLPLVECRCGVVEGEETLGDLFREVEGVFAEAVVLGGSIVSTSATLWRCSMPSPTRMR</sequence>
<accession>A0ABQ2W647</accession>
<proteinExistence type="predicted"/>
<evidence type="ECO:0000313" key="2">
    <source>
        <dbReference type="Proteomes" id="UP000660675"/>
    </source>
</evidence>
<organism evidence="1 2">
    <name type="scientific">Streptomyces gelaticus</name>
    <dbReference type="NCBI Taxonomy" id="285446"/>
    <lineage>
        <taxon>Bacteria</taxon>
        <taxon>Bacillati</taxon>
        <taxon>Actinomycetota</taxon>
        <taxon>Actinomycetes</taxon>
        <taxon>Kitasatosporales</taxon>
        <taxon>Streptomycetaceae</taxon>
        <taxon>Streptomyces</taxon>
    </lineage>
</organism>
<gene>
    <name evidence="1" type="ORF">GCM10015535_57870</name>
</gene>
<evidence type="ECO:0000313" key="1">
    <source>
        <dbReference type="EMBL" id="GGV93926.1"/>
    </source>
</evidence>
<dbReference type="Proteomes" id="UP000660675">
    <property type="component" value="Unassembled WGS sequence"/>
</dbReference>
<name>A0ABQ2W647_9ACTN</name>
<keyword evidence="2" id="KW-1185">Reference proteome</keyword>
<dbReference type="EMBL" id="BMTF01000026">
    <property type="protein sequence ID" value="GGV93926.1"/>
    <property type="molecule type" value="Genomic_DNA"/>
</dbReference>
<comment type="caution">
    <text evidence="1">The sequence shown here is derived from an EMBL/GenBank/DDBJ whole genome shotgun (WGS) entry which is preliminary data.</text>
</comment>
<protein>
    <submittedName>
        <fullName evidence="1">Uncharacterized protein</fullName>
    </submittedName>
</protein>
<reference evidence="2" key="1">
    <citation type="journal article" date="2019" name="Int. J. Syst. Evol. Microbiol.">
        <title>The Global Catalogue of Microorganisms (GCM) 10K type strain sequencing project: providing services to taxonomists for standard genome sequencing and annotation.</title>
        <authorList>
            <consortium name="The Broad Institute Genomics Platform"/>
            <consortium name="The Broad Institute Genome Sequencing Center for Infectious Disease"/>
            <person name="Wu L."/>
            <person name="Ma J."/>
        </authorList>
    </citation>
    <scope>NUCLEOTIDE SEQUENCE [LARGE SCALE GENOMIC DNA]</scope>
    <source>
        <strain evidence="2">JCM 4376</strain>
    </source>
</reference>